<protein>
    <recommendedName>
        <fullName evidence="1">Orc1-like AAA ATPase domain-containing protein</fullName>
    </recommendedName>
</protein>
<evidence type="ECO:0000259" key="1">
    <source>
        <dbReference type="Pfam" id="PF13191"/>
    </source>
</evidence>
<gene>
    <name evidence="2" type="ORF">DBRI1063_LOCUS24242</name>
</gene>
<reference evidence="2" key="1">
    <citation type="submission" date="2021-01" db="EMBL/GenBank/DDBJ databases">
        <authorList>
            <person name="Corre E."/>
            <person name="Pelletier E."/>
            <person name="Niang G."/>
            <person name="Scheremetjew M."/>
            <person name="Finn R."/>
            <person name="Kale V."/>
            <person name="Holt S."/>
            <person name="Cochrane G."/>
            <person name="Meng A."/>
            <person name="Brown T."/>
            <person name="Cohen L."/>
        </authorList>
    </citation>
    <scope>NUCLEOTIDE SEQUENCE</scope>
    <source>
        <strain evidence="2">Pop2</strain>
    </source>
</reference>
<feature type="domain" description="Orc1-like AAA ATPase" evidence="1">
    <location>
        <begin position="51"/>
        <end position="111"/>
    </location>
</feature>
<dbReference type="PANTHER" id="PTHR43642">
    <property type="entry name" value="HYBRID SIGNAL TRANSDUCTION HISTIDINE KINASE G"/>
    <property type="match status" value="1"/>
</dbReference>
<dbReference type="SUPFAM" id="SSF48452">
    <property type="entry name" value="TPR-like"/>
    <property type="match status" value="1"/>
</dbReference>
<name>A0A7S2EUK8_9STRA</name>
<sequence>MSISGDETKVNELTIAVEKMIGMEGLAILVELIPSFRKIVSSRSALECSNTGALMEQKQMILAFQAFVRAVRGLGIPMVLFLDDLQWADTASLDLIQALITDPESTSILFVESYRQNEVTLDNCPFSTHLEDLKATAKFIEIQIANLQKKDVNEFISNIICEPQPSTKSLSDVLYRKTSGNVLLVIQLIKSLWDEGLLWFSYRKKHWEWNSSLIESKNILHDAAHLMAEKILHFSSDLQLLLKKMACLGSRCDKSILCLLGDDCKDNDREDTYSMSNISYDLDIAIHEGIVKKAGSKYIFAHDQIQKAAYELIPKCEQSQWHLQIGIQMLRACKDEDLDNNLFVIVDQVNRGKMHITEVSQRIEFAELNFLAGEKAKASGVFSSAALYVEQGIGFLDENSWNDYYQLWLRLYTSCIELEFCNGNFEKLAEVLNCIITHAKCFDDKLRAYCILIFSLGGQKQLVKAIEMGLDVLERLGEKFPTNPDAKDGMTEVLKTRRMLEGQTLGTLIGKVIKDRRVLTIMEILESLAFYSYHGKPEYIPLFACRMIQLSLRHGWCSFTTFGYALYSLALSTYDDIKGADRYGKLVLDIMKHTKVWYQHCRVNVVIYGFVFSKCNHLHSCLGPLAKAYRDCAKIGDSEWLVVNANLFVTLSFQCGKELSSVEIHLNEAEENAKKWKTTTGFHNTRPLYQAILNLMGKANHPTLLEGEAISFTKEMSNERGRENVQLTSRLQLYQMRVAYMFGDLDLAAHIVQESHGTEGVFFGKYEACEHLFYDGLVSFACARKTNEDKWTTFAQDSVGKMRRWAENAPFNCEQKLHLLEAEQCFCAGRRKEAEEKYASAILLSGTNGFVQDQALCYERAALFYLENGDIEKASNLYGKAHNAYLEWGARGKTDHLCKHSPF</sequence>
<accession>A0A7S2EUK8</accession>
<proteinExistence type="predicted"/>
<dbReference type="InterPro" id="IPR011990">
    <property type="entry name" value="TPR-like_helical_dom_sf"/>
</dbReference>
<dbReference type="SUPFAM" id="SSF52540">
    <property type="entry name" value="P-loop containing nucleoside triphosphate hydrolases"/>
    <property type="match status" value="1"/>
</dbReference>
<dbReference type="InterPro" id="IPR027417">
    <property type="entry name" value="P-loop_NTPase"/>
</dbReference>
<dbReference type="Pfam" id="PF13191">
    <property type="entry name" value="AAA_16"/>
    <property type="match status" value="1"/>
</dbReference>
<dbReference type="InterPro" id="IPR041664">
    <property type="entry name" value="AAA_16"/>
</dbReference>
<evidence type="ECO:0000313" key="2">
    <source>
        <dbReference type="EMBL" id="CAD9355907.1"/>
    </source>
</evidence>
<dbReference type="EMBL" id="HBGN01037864">
    <property type="protein sequence ID" value="CAD9355907.1"/>
    <property type="molecule type" value="Transcribed_RNA"/>
</dbReference>
<dbReference type="InterPro" id="IPR053159">
    <property type="entry name" value="Hybrid_Histidine_Kinase"/>
</dbReference>
<dbReference type="AlphaFoldDB" id="A0A7S2EUK8"/>
<dbReference type="PANTHER" id="PTHR43642:SF1">
    <property type="entry name" value="HYBRID SIGNAL TRANSDUCTION HISTIDINE KINASE G"/>
    <property type="match status" value="1"/>
</dbReference>
<organism evidence="2">
    <name type="scientific">Ditylum brightwellii</name>
    <dbReference type="NCBI Taxonomy" id="49249"/>
    <lineage>
        <taxon>Eukaryota</taxon>
        <taxon>Sar</taxon>
        <taxon>Stramenopiles</taxon>
        <taxon>Ochrophyta</taxon>
        <taxon>Bacillariophyta</taxon>
        <taxon>Mediophyceae</taxon>
        <taxon>Lithodesmiophycidae</taxon>
        <taxon>Lithodesmiales</taxon>
        <taxon>Lithodesmiaceae</taxon>
        <taxon>Ditylum</taxon>
    </lineage>
</organism>